<evidence type="ECO:0000259" key="3">
    <source>
        <dbReference type="Pfam" id="PF00501"/>
    </source>
</evidence>
<dbReference type="InterPro" id="IPR045851">
    <property type="entry name" value="AMP-bd_C_sf"/>
</dbReference>
<reference evidence="5 6" key="1">
    <citation type="submission" date="2021-04" db="EMBL/GenBank/DDBJ databases">
        <title>novel species isolated from subtropical streams in China.</title>
        <authorList>
            <person name="Lu H."/>
        </authorList>
    </citation>
    <scope>NUCLEOTIDE SEQUENCE [LARGE SCALE GENOMIC DNA]</scope>
    <source>
        <strain evidence="5 6">BYS107W</strain>
    </source>
</reference>
<dbReference type="InterPro" id="IPR042099">
    <property type="entry name" value="ANL_N_sf"/>
</dbReference>
<comment type="caution">
    <text evidence="5">The sequence shown here is derived from an EMBL/GenBank/DDBJ whole genome shotgun (WGS) entry which is preliminary data.</text>
</comment>
<keyword evidence="6" id="KW-1185">Reference proteome</keyword>
<dbReference type="Proteomes" id="UP000680158">
    <property type="component" value="Unassembled WGS sequence"/>
</dbReference>
<dbReference type="PANTHER" id="PTHR43201">
    <property type="entry name" value="ACYL-COA SYNTHETASE"/>
    <property type="match status" value="1"/>
</dbReference>
<organism evidence="5 6">
    <name type="scientific">Undibacterium baiyunense</name>
    <dbReference type="NCBI Taxonomy" id="2828731"/>
    <lineage>
        <taxon>Bacteria</taxon>
        <taxon>Pseudomonadati</taxon>
        <taxon>Pseudomonadota</taxon>
        <taxon>Betaproteobacteria</taxon>
        <taxon>Burkholderiales</taxon>
        <taxon>Oxalobacteraceae</taxon>
        <taxon>Undibacterium</taxon>
    </lineage>
</organism>
<dbReference type="Pfam" id="PF00501">
    <property type="entry name" value="AMP-binding"/>
    <property type="match status" value="1"/>
</dbReference>
<dbReference type="AlphaFoldDB" id="A0A941DDP2"/>
<gene>
    <name evidence="5" type="ORF">KDM92_03135</name>
</gene>
<dbReference type="InterPro" id="IPR000873">
    <property type="entry name" value="AMP-dep_synth/lig_dom"/>
</dbReference>
<sequence length="512" mass="56693">MNANLYALFANHFPKDLSRCCIETHDGRYYSWLDIERASAKLANLLCSLNLSAGARIAVQVEKSPEALILYLATLRAGYVFLPLNTAYQHAEIGYFIQDAEPEVVVCSPQNFGWVSQIAFQTGSKHVFTLDAPSQGNNRGSLLDRAACMSDQFTTVQSTPTDLAAILYTSGTTGRSKGAMLTHQNLSSNALVLKEIWQWREGDVLLHALPLFHVHGLFVASHGALLNGSKMIFLPKFDADQVLHYLPQATVMMGVPTYYVRLLQDMRLNQTLCRNMRLFISGSAPLLTETFTQFQQRTGQTILERYGMSETTMLSSNPYDGVRKGGTVGLALPGVSIRVRTQDTKVGEASEAEVIGDIEVKGPNVFQGYWRMPEKTAEEFTDDGYFRTGDVGKLDQDGYLSIVGRSKDLIISGGYNVYPKEIESLIDDMPEVLESAVIGLAHADFGEAVSAVVVLKAHAQLGATTLIARLKSQIANFKVPKRVFFIDELPRNTMGKVQKNNLRQQFQDQSRI</sequence>
<dbReference type="InterPro" id="IPR020845">
    <property type="entry name" value="AMP-binding_CS"/>
</dbReference>
<feature type="domain" description="AMP-dependent synthetase/ligase" evidence="3">
    <location>
        <begin position="23"/>
        <end position="370"/>
    </location>
</feature>
<evidence type="ECO:0000256" key="2">
    <source>
        <dbReference type="ARBA" id="ARBA00022598"/>
    </source>
</evidence>
<dbReference type="Gene3D" id="3.40.50.12780">
    <property type="entry name" value="N-terminal domain of ligase-like"/>
    <property type="match status" value="1"/>
</dbReference>
<dbReference type="GO" id="GO:0031956">
    <property type="term" value="F:medium-chain fatty acid-CoA ligase activity"/>
    <property type="evidence" value="ECO:0007669"/>
    <property type="project" value="TreeGrafter"/>
</dbReference>
<protein>
    <submittedName>
        <fullName evidence="5">Malonyl-CoA synthase</fullName>
    </submittedName>
</protein>
<name>A0A941DDP2_9BURK</name>
<dbReference type="FunFam" id="3.30.300.30:FF:000008">
    <property type="entry name" value="2,3-dihydroxybenzoate-AMP ligase"/>
    <property type="match status" value="1"/>
</dbReference>
<dbReference type="PROSITE" id="PS00455">
    <property type="entry name" value="AMP_BINDING"/>
    <property type="match status" value="1"/>
</dbReference>
<dbReference type="InterPro" id="IPR025110">
    <property type="entry name" value="AMP-bd_C"/>
</dbReference>
<accession>A0A941DDP2</accession>
<evidence type="ECO:0000313" key="6">
    <source>
        <dbReference type="Proteomes" id="UP000680158"/>
    </source>
</evidence>
<keyword evidence="2" id="KW-0436">Ligase</keyword>
<dbReference type="NCBIfam" id="NF005702">
    <property type="entry name" value="PRK07514.1"/>
    <property type="match status" value="1"/>
</dbReference>
<feature type="domain" description="AMP-binding enzyme C-terminal" evidence="4">
    <location>
        <begin position="421"/>
        <end position="496"/>
    </location>
</feature>
<dbReference type="PANTHER" id="PTHR43201:SF8">
    <property type="entry name" value="ACYL-COA SYNTHETASE FAMILY MEMBER 3"/>
    <property type="match status" value="1"/>
</dbReference>
<proteinExistence type="inferred from homology"/>
<comment type="similarity">
    <text evidence="1">Belongs to the ATP-dependent AMP-binding enzyme family.</text>
</comment>
<evidence type="ECO:0000313" key="5">
    <source>
        <dbReference type="EMBL" id="MBR7745560.1"/>
    </source>
</evidence>
<dbReference type="Gene3D" id="3.30.300.30">
    <property type="match status" value="1"/>
</dbReference>
<dbReference type="Pfam" id="PF13193">
    <property type="entry name" value="AMP-binding_C"/>
    <property type="match status" value="1"/>
</dbReference>
<dbReference type="RefSeq" id="WP_212682935.1">
    <property type="nucleotide sequence ID" value="NZ_JAGSPM010000001.1"/>
</dbReference>
<evidence type="ECO:0000259" key="4">
    <source>
        <dbReference type="Pfam" id="PF13193"/>
    </source>
</evidence>
<evidence type="ECO:0000256" key="1">
    <source>
        <dbReference type="ARBA" id="ARBA00006432"/>
    </source>
</evidence>
<dbReference type="SUPFAM" id="SSF56801">
    <property type="entry name" value="Acetyl-CoA synthetase-like"/>
    <property type="match status" value="1"/>
</dbReference>
<dbReference type="EMBL" id="JAGSPM010000001">
    <property type="protein sequence ID" value="MBR7745560.1"/>
    <property type="molecule type" value="Genomic_DNA"/>
</dbReference>
<dbReference type="GO" id="GO:0006631">
    <property type="term" value="P:fatty acid metabolic process"/>
    <property type="evidence" value="ECO:0007669"/>
    <property type="project" value="TreeGrafter"/>
</dbReference>
<dbReference type="CDD" id="cd05941">
    <property type="entry name" value="MCS"/>
    <property type="match status" value="1"/>
</dbReference>